<comment type="caution">
    <text evidence="1">The sequence shown here is derived from an EMBL/GenBank/DDBJ whole genome shotgun (WGS) entry which is preliminary data.</text>
</comment>
<dbReference type="Gene3D" id="3.40.50.1220">
    <property type="entry name" value="TPP-binding domain"/>
    <property type="match status" value="1"/>
</dbReference>
<protein>
    <recommendedName>
        <fullName evidence="3">SIR2-like domain-containing protein</fullName>
    </recommendedName>
</protein>
<gene>
    <name evidence="1" type="ORF">GMJLKIPL_3536</name>
</gene>
<dbReference type="Pfam" id="PF13289">
    <property type="entry name" value="SIR2_2"/>
    <property type="match status" value="1"/>
</dbReference>
<dbReference type="Proteomes" id="UP001055153">
    <property type="component" value="Unassembled WGS sequence"/>
</dbReference>
<proteinExistence type="predicted"/>
<reference evidence="1" key="1">
    <citation type="journal article" date="2021" name="Front. Microbiol.">
        <title>Comprehensive Comparative Genomics and Phenotyping of Methylobacterium Species.</title>
        <authorList>
            <person name="Alessa O."/>
            <person name="Ogura Y."/>
            <person name="Fujitani Y."/>
            <person name="Takami H."/>
            <person name="Hayashi T."/>
            <person name="Sahin N."/>
            <person name="Tani A."/>
        </authorList>
    </citation>
    <scope>NUCLEOTIDE SEQUENCE</scope>
    <source>
        <strain evidence="1">DSM 17168</strain>
    </source>
</reference>
<dbReference type="EMBL" id="BPQQ01000040">
    <property type="protein sequence ID" value="GJE01602.1"/>
    <property type="molecule type" value="Genomic_DNA"/>
</dbReference>
<dbReference type="InterPro" id="IPR029035">
    <property type="entry name" value="DHS-like_NAD/FAD-binding_dom"/>
</dbReference>
<evidence type="ECO:0000313" key="2">
    <source>
        <dbReference type="Proteomes" id="UP001055153"/>
    </source>
</evidence>
<accession>A0ABQ4SEG4</accession>
<dbReference type="SUPFAM" id="SSF52467">
    <property type="entry name" value="DHS-like NAD/FAD-binding domain"/>
    <property type="match status" value="1"/>
</dbReference>
<dbReference type="CDD" id="cd01406">
    <property type="entry name" value="SIR2-like"/>
    <property type="match status" value="1"/>
</dbReference>
<reference evidence="1" key="2">
    <citation type="submission" date="2021-08" db="EMBL/GenBank/DDBJ databases">
        <authorList>
            <person name="Tani A."/>
            <person name="Ola A."/>
            <person name="Ogura Y."/>
            <person name="Katsura K."/>
            <person name="Hayashi T."/>
        </authorList>
    </citation>
    <scope>NUCLEOTIDE SEQUENCE</scope>
    <source>
        <strain evidence="1">DSM 17168</strain>
    </source>
</reference>
<keyword evidence="2" id="KW-1185">Reference proteome</keyword>
<name>A0ABQ4SEG4_9HYPH</name>
<dbReference type="RefSeq" id="WP_238236613.1">
    <property type="nucleotide sequence ID" value="NZ_BPQQ01000040.1"/>
</dbReference>
<organism evidence="1 2">
    <name type="scientific">Methylobacterium isbiliense</name>
    <dbReference type="NCBI Taxonomy" id="315478"/>
    <lineage>
        <taxon>Bacteria</taxon>
        <taxon>Pseudomonadati</taxon>
        <taxon>Pseudomonadota</taxon>
        <taxon>Alphaproteobacteria</taxon>
        <taxon>Hyphomicrobiales</taxon>
        <taxon>Methylobacteriaceae</taxon>
        <taxon>Methylobacterium</taxon>
    </lineage>
</organism>
<dbReference type="InterPro" id="IPR014583">
    <property type="entry name" value="Uncharacterised_Sir2-like"/>
</dbReference>
<evidence type="ECO:0000313" key="1">
    <source>
        <dbReference type="EMBL" id="GJE01602.1"/>
    </source>
</evidence>
<dbReference type="PIRSF" id="PIRSF033541">
    <property type="entry name" value="ORF25P_Sir2"/>
    <property type="match status" value="1"/>
</dbReference>
<evidence type="ECO:0008006" key="3">
    <source>
        <dbReference type="Google" id="ProtNLM"/>
    </source>
</evidence>
<sequence length="292" mass="32565">MDAASFHPAVAVIDDLAHAVHERRAILFAGAGLSISIGLPSWRELIGHMAAELDLPEDLVSDSASTYSALAEYYRIRQGSIGPLRSWMDRSWRIPEERIRDSCLHRLVLDLDFPIIYTTNYDRSVEAAYEAAGRPYVKIANGRDIARAREGVPQIVKFHGDFDDDQSLVITETDYFNRLGFDTPLDIKFRSDALGKTVLFVGYSMGDLNIRLLLHRLWRTWSTSGFERDRPRSFVFMARHNPVQAAVLAQWGITTLAGEGEEPGAALATFLTGLRDRVRALGEEKGEAKGGA</sequence>